<keyword evidence="1" id="KW-1133">Transmembrane helix</keyword>
<reference evidence="2 3" key="1">
    <citation type="journal article" date="2015" name="Genome Announc.">
        <title>Draft Genome Sequence of Burkholderia sp. Strain PML1(12), an Ectomycorrhizosphere-Inhabiting Bacterium with Effective Mineral-Weathering Ability.</title>
        <authorList>
            <person name="Uroz S."/>
            <person name="Oger P."/>
        </authorList>
    </citation>
    <scope>NUCLEOTIDE SEQUENCE [LARGE SCALE GENOMIC DNA]</scope>
    <source>
        <strain evidence="3">PML1(12)</strain>
    </source>
</reference>
<organism evidence="2 3">
    <name type="scientific">Caballeronia mineralivorans PML1(12)</name>
    <dbReference type="NCBI Taxonomy" id="908627"/>
    <lineage>
        <taxon>Bacteria</taxon>
        <taxon>Pseudomonadati</taxon>
        <taxon>Pseudomonadota</taxon>
        <taxon>Betaproteobacteria</taxon>
        <taxon>Burkholderiales</taxon>
        <taxon>Burkholderiaceae</taxon>
        <taxon>Caballeronia</taxon>
    </lineage>
</organism>
<keyword evidence="1" id="KW-0472">Membrane</keyword>
<evidence type="ECO:0000256" key="1">
    <source>
        <dbReference type="SAM" id="Phobius"/>
    </source>
</evidence>
<dbReference type="AlphaFoldDB" id="A0A0J1CYT6"/>
<feature type="transmembrane region" description="Helical" evidence="1">
    <location>
        <begin position="41"/>
        <end position="62"/>
    </location>
</feature>
<accession>A0A0J1CYT6</accession>
<protein>
    <submittedName>
        <fullName evidence="2">Uncharacterized protein</fullName>
    </submittedName>
</protein>
<comment type="caution">
    <text evidence="2">The sequence shown here is derived from an EMBL/GenBank/DDBJ whole genome shotgun (WGS) entry which is preliminary data.</text>
</comment>
<evidence type="ECO:0000313" key="2">
    <source>
        <dbReference type="EMBL" id="KLU25700.1"/>
    </source>
</evidence>
<dbReference type="PATRIC" id="fig|908627.4.peg.3012"/>
<dbReference type="EMBL" id="AEJF01000087">
    <property type="protein sequence ID" value="KLU25700.1"/>
    <property type="molecule type" value="Genomic_DNA"/>
</dbReference>
<keyword evidence="1" id="KW-0812">Transmembrane</keyword>
<gene>
    <name evidence="2" type="ORF">EOS_13515</name>
</gene>
<keyword evidence="3" id="KW-1185">Reference proteome</keyword>
<evidence type="ECO:0000313" key="3">
    <source>
        <dbReference type="Proteomes" id="UP000035963"/>
    </source>
</evidence>
<sequence>MFAYTSIIVAPVLGLLLDSQSTSLADPAGQLWQVSDIRAVTALVGLFTVLPFWLVAVFRTAARTGRTAR</sequence>
<dbReference type="OrthoDB" id="9811293at2"/>
<name>A0A0J1CYT6_9BURK</name>
<dbReference type="Proteomes" id="UP000035963">
    <property type="component" value="Unassembled WGS sequence"/>
</dbReference>
<proteinExistence type="predicted"/>